<keyword evidence="1 5" id="KW-0963">Cytoplasm</keyword>
<dbReference type="NCBIfam" id="NF003593">
    <property type="entry name" value="PRK05255.1-1"/>
    <property type="match status" value="1"/>
</dbReference>
<proteinExistence type="inferred from homology"/>
<dbReference type="Gene3D" id="1.10.60.30">
    <property type="entry name" value="PSPTO4464-like domains"/>
    <property type="match status" value="2"/>
</dbReference>
<dbReference type="Pfam" id="PF04751">
    <property type="entry name" value="DarP"/>
    <property type="match status" value="1"/>
</dbReference>
<dbReference type="GO" id="GO:0005737">
    <property type="term" value="C:cytoplasm"/>
    <property type="evidence" value="ECO:0007669"/>
    <property type="project" value="UniProtKB-SubCell"/>
</dbReference>
<sequence>MEQQNEEWVSKTRMKKRMNELQDLGMELTRLSNETLKKIGLPEALYEAVREYKKITSNGATKRQTQYIGRLMRETDPAPIRDYLAKLKGEHTAHNAFLQRVEAQRERLIADDGALTAFVADHPHADTGALRTLIRNARKEKEQNKPPKNFRALYQEIKAVMDTQNTFSDGLDDTGGEA</sequence>
<comment type="function">
    <text evidence="5">Member of a network of 50S ribosomal subunit biogenesis factors which assembles along the 30S-50S interface, preventing incorrect 23S rRNA structures from forming. Promotes peptidyl transferase center (PTC) maturation.</text>
</comment>
<evidence type="ECO:0000256" key="3">
    <source>
        <dbReference type="ARBA" id="ARBA00022730"/>
    </source>
</evidence>
<reference evidence="7" key="2">
    <citation type="submission" date="2024-02" db="EMBL/GenBank/DDBJ databases">
        <title>Neisseria leonii sp. nov.</title>
        <authorList>
            <person name="Boutroux M."/>
            <person name="Favre-Rochex S."/>
            <person name="Gorgette O."/>
            <person name="Touak G."/>
            <person name="Muhle E."/>
            <person name="Chesneau O."/>
            <person name="Clermont D."/>
            <person name="Rahi P."/>
        </authorList>
    </citation>
    <scope>NUCLEOTIDE SEQUENCE</scope>
    <source>
        <strain evidence="7">51.81</strain>
    </source>
</reference>
<evidence type="ECO:0000313" key="7">
    <source>
        <dbReference type="EMBL" id="WWY03985.1"/>
    </source>
</evidence>
<dbReference type="InterPro" id="IPR006839">
    <property type="entry name" value="DarP"/>
</dbReference>
<dbReference type="PIRSF" id="PIRSF016183">
    <property type="entry name" value="UCP016183"/>
    <property type="match status" value="1"/>
</dbReference>
<protein>
    <recommendedName>
        <fullName evidence="5">Dual-action ribosomal maturation protein DarP</fullName>
    </recommendedName>
    <alternativeName>
        <fullName evidence="5">Large ribosomal subunit assembly factor DarP</fullName>
    </alternativeName>
</protein>
<evidence type="ECO:0000313" key="6">
    <source>
        <dbReference type="EMBL" id="MDD9328557.1"/>
    </source>
</evidence>
<keyword evidence="4 5" id="KW-0694">RNA-binding</keyword>
<dbReference type="HAMAP" id="MF_00765">
    <property type="entry name" value="DarP"/>
    <property type="match status" value="1"/>
</dbReference>
<accession>A0A9X4IET9</accession>
<dbReference type="GO" id="GO:0019843">
    <property type="term" value="F:rRNA binding"/>
    <property type="evidence" value="ECO:0007669"/>
    <property type="project" value="UniProtKB-UniRule"/>
</dbReference>
<dbReference type="AlphaFoldDB" id="A0A9X4IET9"/>
<gene>
    <name evidence="7" type="primary">yjgA</name>
    <name evidence="5" type="synonym">darP</name>
    <name evidence="6" type="ORF">ORY91_001989</name>
    <name evidence="7" type="ORF">V9W64_04500</name>
</gene>
<keyword evidence="8" id="KW-1185">Reference proteome</keyword>
<dbReference type="InterPro" id="IPR023153">
    <property type="entry name" value="DarP_sf"/>
</dbReference>
<evidence type="ECO:0000256" key="2">
    <source>
        <dbReference type="ARBA" id="ARBA00022517"/>
    </source>
</evidence>
<dbReference type="RefSeq" id="WP_274585626.1">
    <property type="nucleotide sequence ID" value="NZ_CP145811.1"/>
</dbReference>
<dbReference type="PANTHER" id="PTHR38101">
    <property type="entry name" value="UPF0307 PROTEIN YJGA"/>
    <property type="match status" value="1"/>
</dbReference>
<dbReference type="PANTHER" id="PTHR38101:SF1">
    <property type="entry name" value="UPF0307 PROTEIN YJGA"/>
    <property type="match status" value="1"/>
</dbReference>
<dbReference type="GO" id="GO:1902626">
    <property type="term" value="P:assembly of large subunit precursor of preribosome"/>
    <property type="evidence" value="ECO:0007669"/>
    <property type="project" value="UniProtKB-UniRule"/>
</dbReference>
<comment type="subcellular location">
    <subcellularLocation>
        <location evidence="5">Cytoplasm</location>
    </subcellularLocation>
    <text evidence="5">Associates with late stage pre-50S ribosomal subunits.</text>
</comment>
<name>A0A9X4IET9_9NEIS</name>
<dbReference type="Proteomes" id="UP001149607">
    <property type="component" value="Chromosome"/>
</dbReference>
<dbReference type="CDD" id="cd16331">
    <property type="entry name" value="YjgA-like"/>
    <property type="match status" value="1"/>
</dbReference>
<comment type="similarity">
    <text evidence="5">Belongs to the DarP family.</text>
</comment>
<evidence type="ECO:0000256" key="1">
    <source>
        <dbReference type="ARBA" id="ARBA00022490"/>
    </source>
</evidence>
<keyword evidence="2 5" id="KW-0690">Ribosome biogenesis</keyword>
<evidence type="ECO:0000256" key="4">
    <source>
        <dbReference type="ARBA" id="ARBA00022884"/>
    </source>
</evidence>
<evidence type="ECO:0000256" key="5">
    <source>
        <dbReference type="HAMAP-Rule" id="MF_00765"/>
    </source>
</evidence>
<dbReference type="EMBL" id="JAPQFL010000007">
    <property type="protein sequence ID" value="MDD9328557.1"/>
    <property type="molecule type" value="Genomic_DNA"/>
</dbReference>
<reference evidence="6" key="1">
    <citation type="submission" date="2022-10" db="EMBL/GenBank/DDBJ databases">
        <authorList>
            <person name="Boutroux M."/>
        </authorList>
    </citation>
    <scope>NUCLEOTIDE SEQUENCE</scope>
    <source>
        <strain evidence="6">51.81</strain>
    </source>
</reference>
<organism evidence="6">
    <name type="scientific">Neisseria leonii</name>
    <dbReference type="NCBI Taxonomy" id="2995413"/>
    <lineage>
        <taxon>Bacteria</taxon>
        <taxon>Pseudomonadati</taxon>
        <taxon>Pseudomonadota</taxon>
        <taxon>Betaproteobacteria</taxon>
        <taxon>Neisseriales</taxon>
        <taxon>Neisseriaceae</taxon>
        <taxon>Neisseria</taxon>
    </lineage>
</organism>
<evidence type="ECO:0000313" key="8">
    <source>
        <dbReference type="Proteomes" id="UP001149607"/>
    </source>
</evidence>
<keyword evidence="3 5" id="KW-0699">rRNA-binding</keyword>
<dbReference type="EMBL" id="CP146598">
    <property type="protein sequence ID" value="WWY03985.1"/>
    <property type="molecule type" value="Genomic_DNA"/>
</dbReference>
<dbReference type="SUPFAM" id="SSF158710">
    <property type="entry name" value="PSPTO4464-like"/>
    <property type="match status" value="1"/>
</dbReference>
<dbReference type="GO" id="GO:0043022">
    <property type="term" value="F:ribosome binding"/>
    <property type="evidence" value="ECO:0007669"/>
    <property type="project" value="UniProtKB-UniRule"/>
</dbReference>